<dbReference type="EMBL" id="JADEXP010000114">
    <property type="protein sequence ID" value="MBE9067710.1"/>
    <property type="molecule type" value="Genomic_DNA"/>
</dbReference>
<dbReference type="PROSITE" id="PS51257">
    <property type="entry name" value="PROKAR_LIPOPROTEIN"/>
    <property type="match status" value="1"/>
</dbReference>
<comment type="caution">
    <text evidence="2">The sequence shown here is derived from an EMBL/GenBank/DDBJ whole genome shotgun (WGS) entry which is preliminary data.</text>
</comment>
<feature type="compositionally biased region" description="Polar residues" evidence="1">
    <location>
        <begin position="22"/>
        <end position="49"/>
    </location>
</feature>
<dbReference type="Gene3D" id="2.60.120.380">
    <property type="match status" value="1"/>
</dbReference>
<evidence type="ECO:0000256" key="1">
    <source>
        <dbReference type="SAM" id="MobiDB-lite"/>
    </source>
</evidence>
<keyword evidence="3" id="KW-1185">Reference proteome</keyword>
<organism evidence="2 3">
    <name type="scientific">Leptolyngbya cf. ectocarpi LEGE 11479</name>
    <dbReference type="NCBI Taxonomy" id="1828722"/>
    <lineage>
        <taxon>Bacteria</taxon>
        <taxon>Bacillati</taxon>
        <taxon>Cyanobacteriota</taxon>
        <taxon>Cyanophyceae</taxon>
        <taxon>Leptolyngbyales</taxon>
        <taxon>Leptolyngbyaceae</taxon>
        <taxon>Leptolyngbya group</taxon>
        <taxon>Leptolyngbya</taxon>
    </lineage>
</organism>
<proteinExistence type="predicted"/>
<sequence length="287" mass="30847">MRFTAIIVLATGLMGALSSCNSSRPSTQTAISEPSAQIAESNTSATSASPPEESLSAQEVFPLTPGRHCYRLDDGITTTNLRLTLDKEARIEGEARSSVQNDEAAYYTSYTQAFAGTLDDTVAIDAVVDVTTWIEYDVQNTREAWILTSEALQTEDQTLDLVDCQLVDSVFQDDSGLESADLLDGATAVHRQRVEFAPGERAAAVSNAVVRGERDVYLLGASSGQQMELSIASLEDNAVFDVISPSGYILAREMMDETVVLPHTGDYQVIVGGTRGNASYELTIGIE</sequence>
<dbReference type="Proteomes" id="UP000615026">
    <property type="component" value="Unassembled WGS sequence"/>
</dbReference>
<protein>
    <submittedName>
        <fullName evidence="2">Uncharacterized protein</fullName>
    </submittedName>
</protein>
<evidence type="ECO:0000313" key="3">
    <source>
        <dbReference type="Proteomes" id="UP000615026"/>
    </source>
</evidence>
<dbReference type="RefSeq" id="WP_193993669.1">
    <property type="nucleotide sequence ID" value="NZ_JADEXP010000114.1"/>
</dbReference>
<accession>A0A928ZUM4</accession>
<gene>
    <name evidence="2" type="ORF">IQ260_13700</name>
</gene>
<reference evidence="2" key="1">
    <citation type="submission" date="2020-10" db="EMBL/GenBank/DDBJ databases">
        <authorList>
            <person name="Castelo-Branco R."/>
            <person name="Eusebio N."/>
            <person name="Adriana R."/>
            <person name="Vieira A."/>
            <person name="Brugerolle De Fraissinette N."/>
            <person name="Rezende De Castro R."/>
            <person name="Schneider M.P."/>
            <person name="Vasconcelos V."/>
            <person name="Leao P.N."/>
        </authorList>
    </citation>
    <scope>NUCLEOTIDE SEQUENCE</scope>
    <source>
        <strain evidence="2">LEGE 11479</strain>
    </source>
</reference>
<feature type="region of interest" description="Disordered" evidence="1">
    <location>
        <begin position="22"/>
        <end position="57"/>
    </location>
</feature>
<name>A0A928ZUM4_LEPEC</name>
<dbReference type="AlphaFoldDB" id="A0A928ZUM4"/>
<evidence type="ECO:0000313" key="2">
    <source>
        <dbReference type="EMBL" id="MBE9067710.1"/>
    </source>
</evidence>